<dbReference type="InterPro" id="IPR040465">
    <property type="entry name" value="CtsR_N"/>
</dbReference>
<dbReference type="GO" id="GO:0006355">
    <property type="term" value="P:regulation of DNA-templated transcription"/>
    <property type="evidence" value="ECO:0007669"/>
    <property type="project" value="UniProtKB-UniRule"/>
</dbReference>
<evidence type="ECO:0000256" key="5">
    <source>
        <dbReference type="ARBA" id="ARBA00023125"/>
    </source>
</evidence>
<dbReference type="GO" id="GO:0003677">
    <property type="term" value="F:DNA binding"/>
    <property type="evidence" value="ECO:0007669"/>
    <property type="project" value="UniProtKB-UniRule"/>
</dbReference>
<gene>
    <name evidence="10" type="ORF">SAMN02745975_01913</name>
</gene>
<evidence type="ECO:0000259" key="9">
    <source>
        <dbReference type="Pfam" id="PF17727"/>
    </source>
</evidence>
<dbReference type="PIRSF" id="PIRSF010607">
    <property type="entry name" value="Txn_repr_CtsR"/>
    <property type="match status" value="1"/>
</dbReference>
<dbReference type="Pfam" id="PF17727">
    <property type="entry name" value="CtsR_C"/>
    <property type="match status" value="1"/>
</dbReference>
<evidence type="ECO:0000256" key="1">
    <source>
        <dbReference type="ARBA" id="ARBA00010189"/>
    </source>
</evidence>
<dbReference type="AlphaFoldDB" id="A0A1M6IP41"/>
<evidence type="ECO:0000256" key="7">
    <source>
        <dbReference type="PIRNR" id="PIRNR010607"/>
    </source>
</evidence>
<dbReference type="InterPro" id="IPR041902">
    <property type="entry name" value="CtsR_N_sf"/>
</dbReference>
<protein>
    <recommendedName>
        <fullName evidence="2 7">Transcriptional regulator CtsR</fullName>
    </recommendedName>
</protein>
<evidence type="ECO:0000259" key="8">
    <source>
        <dbReference type="Pfam" id="PF05848"/>
    </source>
</evidence>
<proteinExistence type="inferred from homology"/>
<dbReference type="RefSeq" id="WP_110941060.1">
    <property type="nucleotide sequence ID" value="NZ_FQZV01000022.1"/>
</dbReference>
<organism evidence="10 11">
    <name type="scientific">Geosporobacter subterraneus DSM 17957</name>
    <dbReference type="NCBI Taxonomy" id="1121919"/>
    <lineage>
        <taxon>Bacteria</taxon>
        <taxon>Bacillati</taxon>
        <taxon>Bacillota</taxon>
        <taxon>Clostridia</taxon>
        <taxon>Peptostreptococcales</taxon>
        <taxon>Thermotaleaceae</taxon>
        <taxon>Geosporobacter</taxon>
    </lineage>
</organism>
<dbReference type="STRING" id="1121919.SAMN02745975_01913"/>
<dbReference type="InterPro" id="IPR041908">
    <property type="entry name" value="CtsR_C_sf"/>
</dbReference>
<feature type="domain" description="CtsR N-terminal HTH" evidence="8">
    <location>
        <begin position="4"/>
        <end position="73"/>
    </location>
</feature>
<dbReference type="EMBL" id="FQZV01000022">
    <property type="protein sequence ID" value="SHJ36221.1"/>
    <property type="molecule type" value="Genomic_DNA"/>
</dbReference>
<keyword evidence="3 7" id="KW-0678">Repressor</keyword>
<dbReference type="Pfam" id="PF05848">
    <property type="entry name" value="CtsR"/>
    <property type="match status" value="1"/>
</dbReference>
<evidence type="ECO:0000313" key="11">
    <source>
        <dbReference type="Proteomes" id="UP000184536"/>
    </source>
</evidence>
<comment type="similarity">
    <text evidence="1 7">Belongs to the CtsR family.</text>
</comment>
<sequence length="156" mass="17712">MSRISDIIEGFIKELLESANNQAVEIQRNELANYFNCAPSQINYVLTTRFTLDKGYIIESRRGGGGYIKILQLNIDKNQLLRLLLEEINESISMMRAAAMVSMLKEKRFISDREAEIIAAAISDRSINVPMNIKDTVRAGILKNILMVLFHYGGRE</sequence>
<name>A0A1M6IP41_9FIRM</name>
<dbReference type="InterPro" id="IPR008463">
    <property type="entry name" value="CtsR"/>
</dbReference>
<reference evidence="11" key="1">
    <citation type="submission" date="2016-11" db="EMBL/GenBank/DDBJ databases">
        <authorList>
            <person name="Varghese N."/>
            <person name="Submissions S."/>
        </authorList>
    </citation>
    <scope>NUCLEOTIDE SEQUENCE [LARGE SCALE GENOMIC DNA]</scope>
    <source>
        <strain evidence="11">DSM 17957</strain>
    </source>
</reference>
<dbReference type="OrthoDB" id="1680813at2"/>
<evidence type="ECO:0000256" key="4">
    <source>
        <dbReference type="ARBA" id="ARBA00023015"/>
    </source>
</evidence>
<evidence type="ECO:0000256" key="6">
    <source>
        <dbReference type="ARBA" id="ARBA00023163"/>
    </source>
</evidence>
<keyword evidence="11" id="KW-1185">Reference proteome</keyword>
<dbReference type="InterPro" id="IPR041473">
    <property type="entry name" value="CtsR_C"/>
</dbReference>
<evidence type="ECO:0000256" key="2">
    <source>
        <dbReference type="ARBA" id="ARBA00014129"/>
    </source>
</evidence>
<keyword evidence="4 7" id="KW-0805">Transcription regulation</keyword>
<accession>A0A1M6IP41</accession>
<dbReference type="Gene3D" id="1.10.1200.150">
    <property type="entry name" value="Transcriptional regulator CtsR, C-terminal domain"/>
    <property type="match status" value="1"/>
</dbReference>
<evidence type="ECO:0000313" key="10">
    <source>
        <dbReference type="EMBL" id="SHJ36221.1"/>
    </source>
</evidence>
<dbReference type="Proteomes" id="UP000184536">
    <property type="component" value="Unassembled WGS sequence"/>
</dbReference>
<dbReference type="Gene3D" id="3.30.56.130">
    <property type="entry name" value="Transcriptional regulator CtsR, winged HTH domain"/>
    <property type="match status" value="1"/>
</dbReference>
<keyword evidence="6 7" id="KW-0804">Transcription</keyword>
<keyword evidence="5 7" id="KW-0238">DNA-binding</keyword>
<evidence type="ECO:0000256" key="3">
    <source>
        <dbReference type="ARBA" id="ARBA00022491"/>
    </source>
</evidence>
<feature type="domain" description="CtsR C-terminal dimerization" evidence="9">
    <location>
        <begin position="76"/>
        <end position="147"/>
    </location>
</feature>